<evidence type="ECO:0000256" key="10">
    <source>
        <dbReference type="ARBA" id="ARBA00030072"/>
    </source>
</evidence>
<evidence type="ECO:0000256" key="13">
    <source>
        <dbReference type="ARBA" id="ARBA00032717"/>
    </source>
</evidence>
<keyword evidence="18" id="KW-1185">Reference proteome</keyword>
<dbReference type="Proteomes" id="UP001324634">
    <property type="component" value="Chromosome"/>
</dbReference>
<organism evidence="17 18">
    <name type="scientific">Peredibacter starrii</name>
    <dbReference type="NCBI Taxonomy" id="28202"/>
    <lineage>
        <taxon>Bacteria</taxon>
        <taxon>Pseudomonadati</taxon>
        <taxon>Bdellovibrionota</taxon>
        <taxon>Bacteriovoracia</taxon>
        <taxon>Bacteriovoracales</taxon>
        <taxon>Bacteriovoracaceae</taxon>
        <taxon>Peredibacter</taxon>
    </lineage>
</organism>
<dbReference type="Gene3D" id="1.20.120.80">
    <property type="entry name" value="Cytochrome c oxidase, subunit III, four-helix bundle"/>
    <property type="match status" value="1"/>
</dbReference>
<dbReference type="Pfam" id="PF00510">
    <property type="entry name" value="COX3"/>
    <property type="match status" value="1"/>
</dbReference>
<keyword evidence="7 15" id="KW-1133">Transmembrane helix</keyword>
<dbReference type="InterPro" id="IPR024791">
    <property type="entry name" value="Cyt_c/ubiquinol_Oxase_su3"/>
</dbReference>
<dbReference type="InterPro" id="IPR013833">
    <property type="entry name" value="Cyt_c_oxidase_su3_a-hlx"/>
</dbReference>
<dbReference type="SUPFAM" id="SSF81452">
    <property type="entry name" value="Cytochrome c oxidase subunit III-like"/>
    <property type="match status" value="1"/>
</dbReference>
<dbReference type="RefSeq" id="WP_321391255.1">
    <property type="nucleotide sequence ID" value="NZ_CP139487.1"/>
</dbReference>
<gene>
    <name evidence="17" type="ORF">SOO65_14045</name>
</gene>
<comment type="function">
    <text evidence="9">Cytochrome bo(3) ubiquinol terminal oxidase is the component of the aerobic respiratory chain of E.coli that predominates when cells are grown at high aeration. Has proton pump activity across the membrane in addition to electron transfer, pumping 2 protons/electron.</text>
</comment>
<accession>A0AAX4HKV1</accession>
<evidence type="ECO:0000259" key="16">
    <source>
        <dbReference type="PROSITE" id="PS50253"/>
    </source>
</evidence>
<evidence type="ECO:0000256" key="14">
    <source>
        <dbReference type="RuleBase" id="RU003376"/>
    </source>
</evidence>
<evidence type="ECO:0000313" key="17">
    <source>
        <dbReference type="EMBL" id="WPU63812.1"/>
    </source>
</evidence>
<dbReference type="PANTHER" id="PTHR11403:SF2">
    <property type="entry name" value="CYTOCHROME BO(3) UBIQUINOL OXIDASE SUBUNIT 3"/>
    <property type="match status" value="1"/>
</dbReference>
<evidence type="ECO:0000256" key="7">
    <source>
        <dbReference type="ARBA" id="ARBA00022989"/>
    </source>
</evidence>
<dbReference type="AlphaFoldDB" id="A0AAX4HKV1"/>
<evidence type="ECO:0000256" key="1">
    <source>
        <dbReference type="ARBA" id="ARBA00004651"/>
    </source>
</evidence>
<feature type="transmembrane region" description="Helical" evidence="15">
    <location>
        <begin position="141"/>
        <end position="166"/>
    </location>
</feature>
<feature type="domain" description="Heme-copper oxidase subunit III family profile" evidence="16">
    <location>
        <begin position="30"/>
        <end position="209"/>
    </location>
</feature>
<comment type="subunit">
    <text evidence="3">Heterooctamer of two A chains, two B chains, two C chains and two D chains.</text>
</comment>
<dbReference type="GO" id="GO:0005886">
    <property type="term" value="C:plasma membrane"/>
    <property type="evidence" value="ECO:0007669"/>
    <property type="project" value="UniProtKB-SubCell"/>
</dbReference>
<evidence type="ECO:0000256" key="12">
    <source>
        <dbReference type="ARBA" id="ARBA00032189"/>
    </source>
</evidence>
<evidence type="ECO:0000256" key="9">
    <source>
        <dbReference type="ARBA" id="ARBA00025694"/>
    </source>
</evidence>
<evidence type="ECO:0000256" key="6">
    <source>
        <dbReference type="ARBA" id="ARBA00022692"/>
    </source>
</evidence>
<dbReference type="GO" id="GO:0019646">
    <property type="term" value="P:aerobic electron transport chain"/>
    <property type="evidence" value="ECO:0007669"/>
    <property type="project" value="InterPro"/>
</dbReference>
<evidence type="ECO:0000256" key="5">
    <source>
        <dbReference type="ARBA" id="ARBA00022475"/>
    </source>
</evidence>
<evidence type="ECO:0000256" key="15">
    <source>
        <dbReference type="SAM" id="Phobius"/>
    </source>
</evidence>
<dbReference type="InterPro" id="IPR035973">
    <property type="entry name" value="Cyt_c_oxidase_su3-like_sf"/>
</dbReference>
<proteinExistence type="inferred from homology"/>
<dbReference type="FunFam" id="1.20.120.80:FF:000001">
    <property type="entry name" value="Cytochrome (Ubi)quinol oxidase subunit III"/>
    <property type="match status" value="1"/>
</dbReference>
<sequence>MAGHAHDAHHPSNPLIGGVDPQFGKATPGKLGMWIFLVTDGMSFSGFLIAYAVLRSKLEWPNPAEHLGIFLSGIATFLLICSSVSMVLAIDACKARNRQAMLNWLLVTICGGAIFLGIQAYEYTHLVHQGITLNSFKHGTSLFGSTFYLITGFHGLHVATGVGYLICEYLNARKGNYDNGDYNRLEILGLFWHFVDLVWILVFTFVYLL</sequence>
<reference evidence="17 18" key="1">
    <citation type="submission" date="2023-11" db="EMBL/GenBank/DDBJ databases">
        <title>Peredibacter starrii A3.12.</title>
        <authorList>
            <person name="Mitchell R.J."/>
        </authorList>
    </citation>
    <scope>NUCLEOTIDE SEQUENCE [LARGE SCALE GENOMIC DNA]</scope>
    <source>
        <strain evidence="17 18">A3.12</strain>
    </source>
</reference>
<dbReference type="PROSITE" id="PS50253">
    <property type="entry name" value="COX3"/>
    <property type="match status" value="1"/>
</dbReference>
<evidence type="ECO:0000256" key="11">
    <source>
        <dbReference type="ARBA" id="ARBA00031884"/>
    </source>
</evidence>
<name>A0AAX4HKV1_9BACT</name>
<dbReference type="InterPro" id="IPR000298">
    <property type="entry name" value="Cyt_c_oxidase-like_su3"/>
</dbReference>
<keyword evidence="5" id="KW-1003">Cell membrane</keyword>
<dbReference type="PANTHER" id="PTHR11403">
    <property type="entry name" value="CYTOCHROME C OXIDASE SUBUNIT III"/>
    <property type="match status" value="1"/>
</dbReference>
<comment type="similarity">
    <text evidence="2 14">Belongs to the cytochrome c oxidase subunit 3 family.</text>
</comment>
<dbReference type="EMBL" id="CP139487">
    <property type="protein sequence ID" value="WPU63812.1"/>
    <property type="molecule type" value="Genomic_DNA"/>
</dbReference>
<feature type="transmembrane region" description="Helical" evidence="15">
    <location>
        <begin position="31"/>
        <end position="54"/>
    </location>
</feature>
<keyword evidence="6 14" id="KW-0812">Transmembrane</keyword>
<evidence type="ECO:0000256" key="3">
    <source>
        <dbReference type="ARBA" id="ARBA00011700"/>
    </source>
</evidence>
<evidence type="ECO:0000313" key="18">
    <source>
        <dbReference type="Proteomes" id="UP001324634"/>
    </source>
</evidence>
<evidence type="ECO:0000256" key="4">
    <source>
        <dbReference type="ARBA" id="ARBA00014687"/>
    </source>
</evidence>
<feature type="transmembrane region" description="Helical" evidence="15">
    <location>
        <begin position="66"/>
        <end position="90"/>
    </location>
</feature>
<feature type="transmembrane region" description="Helical" evidence="15">
    <location>
        <begin position="102"/>
        <end position="121"/>
    </location>
</feature>
<dbReference type="KEGG" id="psti:SOO65_14045"/>
<feature type="transmembrane region" description="Helical" evidence="15">
    <location>
        <begin position="187"/>
        <end position="208"/>
    </location>
</feature>
<dbReference type="GO" id="GO:0004129">
    <property type="term" value="F:cytochrome-c oxidase activity"/>
    <property type="evidence" value="ECO:0007669"/>
    <property type="project" value="InterPro"/>
</dbReference>
<protein>
    <recommendedName>
        <fullName evidence="4">Cytochrome bo(3) ubiquinol oxidase subunit 3</fullName>
    </recommendedName>
    <alternativeName>
        <fullName evidence="12">Cytochrome o ubiquinol oxidase subunit 3</fullName>
    </alternativeName>
    <alternativeName>
        <fullName evidence="10">Oxidase bo(3) subunit 3</fullName>
    </alternativeName>
    <alternativeName>
        <fullName evidence="13">Ubiquinol oxidase polypeptide III</fullName>
    </alternativeName>
    <alternativeName>
        <fullName evidence="11">Ubiquinol oxidase subunit 3</fullName>
    </alternativeName>
</protein>
<evidence type="ECO:0000256" key="8">
    <source>
        <dbReference type="ARBA" id="ARBA00023136"/>
    </source>
</evidence>
<evidence type="ECO:0000256" key="2">
    <source>
        <dbReference type="ARBA" id="ARBA00010581"/>
    </source>
</evidence>
<keyword evidence="8 15" id="KW-0472">Membrane</keyword>
<comment type="subcellular location">
    <subcellularLocation>
        <location evidence="1 14">Cell membrane</location>
        <topology evidence="1 14">Multi-pass membrane protein</topology>
    </subcellularLocation>
</comment>